<protein>
    <submittedName>
        <fullName evidence="7">Eukaryotic integral membrane protein-domain-containing protein</fullName>
    </submittedName>
</protein>
<comment type="caution">
    <text evidence="7">The sequence shown here is derived from an EMBL/GenBank/DDBJ whole genome shotgun (WGS) entry which is preliminary data.</text>
</comment>
<dbReference type="Proteomes" id="UP001498771">
    <property type="component" value="Unassembled WGS sequence"/>
</dbReference>
<dbReference type="EMBL" id="JBBJBU010000010">
    <property type="protein sequence ID" value="KAK7203883.1"/>
    <property type="molecule type" value="Genomic_DNA"/>
</dbReference>
<dbReference type="InterPro" id="IPR013861">
    <property type="entry name" value="TMEM115/Pdh1/Rbl19"/>
</dbReference>
<dbReference type="SMART" id="SM01160">
    <property type="entry name" value="DUF1751"/>
    <property type="match status" value="1"/>
</dbReference>
<evidence type="ECO:0000256" key="5">
    <source>
        <dbReference type="SAM" id="MobiDB-lite"/>
    </source>
</evidence>
<dbReference type="InterPro" id="IPR035952">
    <property type="entry name" value="Rhomboid-like_sf"/>
</dbReference>
<reference evidence="7 8" key="1">
    <citation type="submission" date="2024-03" db="EMBL/GenBank/DDBJ databases">
        <title>Genome-scale model development and genomic sequencing of the oleaginous clade Lipomyces.</title>
        <authorList>
            <consortium name="Lawrence Berkeley National Laboratory"/>
            <person name="Czajka J.J."/>
            <person name="Han Y."/>
            <person name="Kim J."/>
            <person name="Mondo S.J."/>
            <person name="Hofstad B.A."/>
            <person name="Robles A."/>
            <person name="Haridas S."/>
            <person name="Riley R."/>
            <person name="LaButti K."/>
            <person name="Pangilinan J."/>
            <person name="Andreopoulos W."/>
            <person name="Lipzen A."/>
            <person name="Yan J."/>
            <person name="Wang M."/>
            <person name="Ng V."/>
            <person name="Grigoriev I.V."/>
            <person name="Spatafora J.W."/>
            <person name="Magnuson J.K."/>
            <person name="Baker S.E."/>
            <person name="Pomraning K.R."/>
        </authorList>
    </citation>
    <scope>NUCLEOTIDE SEQUENCE [LARGE SCALE GENOMIC DNA]</scope>
    <source>
        <strain evidence="7 8">Phaff 52-87</strain>
    </source>
</reference>
<evidence type="ECO:0000256" key="3">
    <source>
        <dbReference type="ARBA" id="ARBA00022989"/>
    </source>
</evidence>
<feature type="region of interest" description="Disordered" evidence="5">
    <location>
        <begin position="346"/>
        <end position="368"/>
    </location>
</feature>
<dbReference type="SUPFAM" id="SSF144091">
    <property type="entry name" value="Rhomboid-like"/>
    <property type="match status" value="1"/>
</dbReference>
<dbReference type="PANTHER" id="PTHR13377:SF3">
    <property type="entry name" value="TRANSMEMBRANE PROTEIN 115"/>
    <property type="match status" value="1"/>
</dbReference>
<comment type="subcellular location">
    <subcellularLocation>
        <location evidence="1">Membrane</location>
        <topology evidence="1">Multi-pass membrane protein</topology>
    </subcellularLocation>
</comment>
<keyword evidence="3 6" id="KW-1133">Transmembrane helix</keyword>
<feature type="transmembrane region" description="Helical" evidence="6">
    <location>
        <begin position="147"/>
        <end position="166"/>
    </location>
</feature>
<keyword evidence="8" id="KW-1185">Reference proteome</keyword>
<organism evidence="7 8">
    <name type="scientific">Myxozyma melibiosi</name>
    <dbReference type="NCBI Taxonomy" id="54550"/>
    <lineage>
        <taxon>Eukaryota</taxon>
        <taxon>Fungi</taxon>
        <taxon>Dikarya</taxon>
        <taxon>Ascomycota</taxon>
        <taxon>Saccharomycotina</taxon>
        <taxon>Lipomycetes</taxon>
        <taxon>Lipomycetales</taxon>
        <taxon>Lipomycetaceae</taxon>
        <taxon>Myxozyma</taxon>
    </lineage>
</organism>
<evidence type="ECO:0000256" key="1">
    <source>
        <dbReference type="ARBA" id="ARBA00004141"/>
    </source>
</evidence>
<feature type="transmembrane region" description="Helical" evidence="6">
    <location>
        <begin position="62"/>
        <end position="83"/>
    </location>
</feature>
<dbReference type="GeneID" id="90040047"/>
<sequence>MARLALSQTGSGLLRVNLPPLTRTAVVITVILSAVVAIIRYSAYFTMRAANPENKLPLSSVYVSYLTVVPASSIVFPWTFITASYIEQNILSLLISVATLAYGAKYCERVWGSMELLKFLAIVGVASNFVVFFVCIVIYGITRHSDIGFLTICGGVALQSGFLVAFKQLVPEHAVVLFRGLIKIRVKQLPAIFLLVNTIIGLFGGRVKAMLTWAGFFTSWIYLRFYRVSNLPFDNDLYTASSPGGLPAPVTAEPTTTKGDASDTFSLANFFPDAIAPFIGFISDKTFNFFVTLRLCTPFSQEDVEASNMRNGQLRQRFVAPLPGSARAEAERRRALALKALDQRLSQSKKDTTGALGETTFTPEDNQS</sequence>
<feature type="transmembrane region" description="Helical" evidence="6">
    <location>
        <begin position="89"/>
        <end position="107"/>
    </location>
</feature>
<keyword evidence="2 6" id="KW-0812">Transmembrane</keyword>
<gene>
    <name evidence="7" type="ORF">BZA70DRAFT_296728</name>
</gene>
<evidence type="ECO:0000256" key="6">
    <source>
        <dbReference type="SAM" id="Phobius"/>
    </source>
</evidence>
<evidence type="ECO:0000313" key="7">
    <source>
        <dbReference type="EMBL" id="KAK7203883.1"/>
    </source>
</evidence>
<dbReference type="Pfam" id="PF08551">
    <property type="entry name" value="DUF1751"/>
    <property type="match status" value="1"/>
</dbReference>
<proteinExistence type="predicted"/>
<evidence type="ECO:0000313" key="8">
    <source>
        <dbReference type="Proteomes" id="UP001498771"/>
    </source>
</evidence>
<evidence type="ECO:0000256" key="2">
    <source>
        <dbReference type="ARBA" id="ARBA00022692"/>
    </source>
</evidence>
<feature type="transmembrane region" description="Helical" evidence="6">
    <location>
        <begin position="186"/>
        <end position="204"/>
    </location>
</feature>
<evidence type="ECO:0000256" key="4">
    <source>
        <dbReference type="ARBA" id="ARBA00023136"/>
    </source>
</evidence>
<dbReference type="RefSeq" id="XP_064766916.1">
    <property type="nucleotide sequence ID" value="XM_064914535.1"/>
</dbReference>
<name>A0ABR1F479_9ASCO</name>
<accession>A0ABR1F479</accession>
<feature type="compositionally biased region" description="Polar residues" evidence="5">
    <location>
        <begin position="359"/>
        <end position="368"/>
    </location>
</feature>
<dbReference type="PANTHER" id="PTHR13377">
    <property type="entry name" value="PLACENTAL PROTEIN 6"/>
    <property type="match status" value="1"/>
</dbReference>
<feature type="transmembrane region" description="Helical" evidence="6">
    <location>
        <begin position="119"/>
        <end position="141"/>
    </location>
</feature>
<keyword evidence="4 6" id="KW-0472">Membrane</keyword>
<feature type="transmembrane region" description="Helical" evidence="6">
    <location>
        <begin position="20"/>
        <end position="41"/>
    </location>
</feature>
<dbReference type="Gene3D" id="1.20.1540.10">
    <property type="entry name" value="Rhomboid-like"/>
    <property type="match status" value="1"/>
</dbReference>